<proteinExistence type="predicted"/>
<dbReference type="Proteomes" id="UP000663505">
    <property type="component" value="Chromosome"/>
</dbReference>
<accession>A0A9X7Z890</accession>
<keyword evidence="1" id="KW-0472">Membrane</keyword>
<keyword evidence="1" id="KW-0812">Transmembrane</keyword>
<organism evidence="2 3">
    <name type="scientific">Alicyclobacillus mengziensis</name>
    <dbReference type="NCBI Taxonomy" id="2931921"/>
    <lineage>
        <taxon>Bacteria</taxon>
        <taxon>Bacillati</taxon>
        <taxon>Bacillota</taxon>
        <taxon>Bacilli</taxon>
        <taxon>Bacillales</taxon>
        <taxon>Alicyclobacillaceae</taxon>
        <taxon>Alicyclobacillus</taxon>
    </lineage>
</organism>
<evidence type="ECO:0000313" key="2">
    <source>
        <dbReference type="EMBL" id="QSO47941.1"/>
    </source>
</evidence>
<keyword evidence="1" id="KW-1133">Transmembrane helix</keyword>
<feature type="transmembrane region" description="Helical" evidence="1">
    <location>
        <begin position="68"/>
        <end position="94"/>
    </location>
</feature>
<dbReference type="NCBIfam" id="TIGR02893">
    <property type="entry name" value="spore_yabQ"/>
    <property type="match status" value="1"/>
</dbReference>
<name>A0A9X7Z890_9BACL</name>
<keyword evidence="3" id="KW-1185">Reference proteome</keyword>
<dbReference type="InterPro" id="IPR019074">
    <property type="entry name" value="YabQ"/>
</dbReference>
<dbReference type="EMBL" id="CP071182">
    <property type="protein sequence ID" value="QSO47941.1"/>
    <property type="molecule type" value="Genomic_DNA"/>
</dbReference>
<feature type="transmembrane region" description="Helical" evidence="1">
    <location>
        <begin position="6"/>
        <end position="25"/>
    </location>
</feature>
<dbReference type="RefSeq" id="WP_206657284.1">
    <property type="nucleotide sequence ID" value="NZ_CP071182.1"/>
</dbReference>
<sequence length="195" mass="22899">MTQQWLYIVALALVGAVMGTVFDVYNTVTSAAKWFRWLRPVLDVVFWALSAFVVYYVALRMDSGRLRIYTFILLVIGYGLYRVMFHATVVASAFRIVRFTQGILRAVARVLDVLVWRPIQMLLRILTRALSGLYQLGCKLESLLFWVLRGVILRVLWRWLGRIPQMERSFLLVGRVWKDFWDRTSNYVRARVIRS</sequence>
<feature type="transmembrane region" description="Helical" evidence="1">
    <location>
        <begin position="37"/>
        <end position="56"/>
    </location>
</feature>
<dbReference type="KEGG" id="afx:JZ786_02585"/>
<evidence type="ECO:0000313" key="3">
    <source>
        <dbReference type="Proteomes" id="UP000663505"/>
    </source>
</evidence>
<reference evidence="2 3" key="1">
    <citation type="submission" date="2021-02" db="EMBL/GenBank/DDBJ databases">
        <title>Alicyclobacillus curvatus sp. nov. and Alicyclobacillus mengziensis sp. nov., two acidophilic bacteria isolated from acid mine drainage.</title>
        <authorList>
            <person name="Huang Y."/>
        </authorList>
    </citation>
    <scope>NUCLEOTIDE SEQUENCE [LARGE SCALE GENOMIC DNA]</scope>
    <source>
        <strain evidence="2 3">S30H14</strain>
    </source>
</reference>
<protein>
    <submittedName>
        <fullName evidence="2">Spore cortex biosynthesis protein YabQ</fullName>
    </submittedName>
</protein>
<gene>
    <name evidence="2" type="primary">yabQ</name>
    <name evidence="2" type="ORF">JZ786_02585</name>
</gene>
<evidence type="ECO:0000256" key="1">
    <source>
        <dbReference type="SAM" id="Phobius"/>
    </source>
</evidence>
<dbReference type="AlphaFoldDB" id="A0A9X7Z890"/>
<dbReference type="Pfam" id="PF09578">
    <property type="entry name" value="Spore_YabQ"/>
    <property type="match status" value="1"/>
</dbReference>